<name>A0A1C7M8R1_GRIFR</name>
<reference evidence="2 3" key="1">
    <citation type="submission" date="2016-03" db="EMBL/GenBank/DDBJ databases">
        <title>Whole genome sequencing of Grifola frondosa 9006-11.</title>
        <authorList>
            <person name="Min B."/>
            <person name="Park H."/>
            <person name="Kim J.-G."/>
            <person name="Cho H."/>
            <person name="Oh Y.-L."/>
            <person name="Kong W.-S."/>
            <person name="Choi I.-G."/>
        </authorList>
    </citation>
    <scope>NUCLEOTIDE SEQUENCE [LARGE SCALE GENOMIC DNA]</scope>
    <source>
        <strain evidence="2 3">9006-11</strain>
    </source>
</reference>
<organism evidence="2 3">
    <name type="scientific">Grifola frondosa</name>
    <name type="common">Maitake</name>
    <name type="synonym">Polyporus frondosus</name>
    <dbReference type="NCBI Taxonomy" id="5627"/>
    <lineage>
        <taxon>Eukaryota</taxon>
        <taxon>Fungi</taxon>
        <taxon>Dikarya</taxon>
        <taxon>Basidiomycota</taxon>
        <taxon>Agaricomycotina</taxon>
        <taxon>Agaricomycetes</taxon>
        <taxon>Polyporales</taxon>
        <taxon>Grifolaceae</taxon>
        <taxon>Grifola</taxon>
    </lineage>
</organism>
<protein>
    <submittedName>
        <fullName evidence="2">Uncharacterized protein</fullName>
    </submittedName>
</protein>
<evidence type="ECO:0000256" key="1">
    <source>
        <dbReference type="SAM" id="MobiDB-lite"/>
    </source>
</evidence>
<feature type="region of interest" description="Disordered" evidence="1">
    <location>
        <begin position="122"/>
        <end position="146"/>
    </location>
</feature>
<keyword evidence="3" id="KW-1185">Reference proteome</keyword>
<dbReference type="EMBL" id="LUGG01000007">
    <property type="protein sequence ID" value="OBZ73222.1"/>
    <property type="molecule type" value="Genomic_DNA"/>
</dbReference>
<dbReference type="Proteomes" id="UP000092993">
    <property type="component" value="Unassembled WGS sequence"/>
</dbReference>
<accession>A0A1C7M8R1</accession>
<sequence>MFPVPPINIPSGTLPTTVSPPHEAPADETAQPTPSRIIERSQTLWEFPGTPRTPLSPRAPPALEKPRPSELLLSRKNPCLDSLRCKYHHQRAAPSPVPSGSLSPLIRVPAPVLPVPGPSSISAGASAMQRNGKIPSSSKGKAKETAEDLDAQATAFLRRSSVVKKHFKTWVRRTTDRAEWLEACERSELYKEKLRRERLASGLGSGHTKAHENGAQKTRGPSRLTWRNSFSKTSQTACHSPLFTAFNGRGFSTTVERESRGERTAMGAGLVPWAVRSQVKDVIPRGTDAPEWRIWLSMNPGNDQTAIWLEHKFDVPASGDWFRRMYSLYPP</sequence>
<feature type="compositionally biased region" description="Polar residues" evidence="1">
    <location>
        <begin position="30"/>
        <end position="44"/>
    </location>
</feature>
<feature type="region of interest" description="Disordered" evidence="1">
    <location>
        <begin position="1"/>
        <end position="74"/>
    </location>
</feature>
<evidence type="ECO:0000313" key="2">
    <source>
        <dbReference type="EMBL" id="OBZ73222.1"/>
    </source>
</evidence>
<feature type="region of interest" description="Disordered" evidence="1">
    <location>
        <begin position="200"/>
        <end position="223"/>
    </location>
</feature>
<dbReference type="AlphaFoldDB" id="A0A1C7M8R1"/>
<proteinExistence type="predicted"/>
<dbReference type="OrthoDB" id="264795at2759"/>
<evidence type="ECO:0000313" key="3">
    <source>
        <dbReference type="Proteomes" id="UP000092993"/>
    </source>
</evidence>
<feature type="compositionally biased region" description="Polar residues" evidence="1">
    <location>
        <begin position="10"/>
        <end position="19"/>
    </location>
</feature>
<comment type="caution">
    <text evidence="2">The sequence shown here is derived from an EMBL/GenBank/DDBJ whole genome shotgun (WGS) entry which is preliminary data.</text>
</comment>
<gene>
    <name evidence="2" type="ORF">A0H81_07192</name>
</gene>
<dbReference type="STRING" id="5627.A0A1C7M8R1"/>